<gene>
    <name evidence="2" type="ORF">PCAR00345_LOCUS37479</name>
</gene>
<proteinExistence type="predicted"/>
<sequence length="235" mass="25907">MLAASKDRFAFEIKRKALQLRQQELELVVQRYNNLAGLASIAAGFAFDSMVELEIPEDTWEELHEHDLEWLEPLFYIGASCALSLAMYVVAVASFTVVFGHRLALLGGKTNSLDKAVAIMLKQHHTLFTAAALAMFSIYVAAVSMVFLKLGRLGIVNMGIFTSFLFLTIYSLYRLNRQLTIEAPALVHGDAHVHMGAHEVDLARLGAEDCLAVEASIAGSSREGDDHVSHTNSLW</sequence>
<feature type="transmembrane region" description="Helical" evidence="1">
    <location>
        <begin position="126"/>
        <end position="148"/>
    </location>
</feature>
<keyword evidence="1" id="KW-0812">Transmembrane</keyword>
<keyword evidence="1" id="KW-0472">Membrane</keyword>
<reference evidence="2" key="1">
    <citation type="submission" date="2021-01" db="EMBL/GenBank/DDBJ databases">
        <authorList>
            <person name="Corre E."/>
            <person name="Pelletier E."/>
            <person name="Niang G."/>
            <person name="Scheremetjew M."/>
            <person name="Finn R."/>
            <person name="Kale V."/>
            <person name="Holt S."/>
            <person name="Cochrane G."/>
            <person name="Meng A."/>
            <person name="Brown T."/>
            <person name="Cohen L."/>
        </authorList>
    </citation>
    <scope>NUCLEOTIDE SEQUENCE</scope>
    <source>
        <strain evidence="2">CCMP645</strain>
    </source>
</reference>
<evidence type="ECO:0000313" key="2">
    <source>
        <dbReference type="EMBL" id="CAE0784772.1"/>
    </source>
</evidence>
<organism evidence="2">
    <name type="scientific">Chrysotila carterae</name>
    <name type="common">Marine alga</name>
    <name type="synonym">Syracosphaera carterae</name>
    <dbReference type="NCBI Taxonomy" id="13221"/>
    <lineage>
        <taxon>Eukaryota</taxon>
        <taxon>Haptista</taxon>
        <taxon>Haptophyta</taxon>
        <taxon>Prymnesiophyceae</taxon>
        <taxon>Isochrysidales</taxon>
        <taxon>Isochrysidaceae</taxon>
        <taxon>Chrysotila</taxon>
    </lineage>
</organism>
<keyword evidence="1" id="KW-1133">Transmembrane helix</keyword>
<dbReference type="EMBL" id="HBIZ01059998">
    <property type="protein sequence ID" value="CAE0784772.1"/>
    <property type="molecule type" value="Transcribed_RNA"/>
</dbReference>
<feature type="transmembrane region" description="Helical" evidence="1">
    <location>
        <begin position="74"/>
        <end position="105"/>
    </location>
</feature>
<feature type="transmembrane region" description="Helical" evidence="1">
    <location>
        <begin position="154"/>
        <end position="173"/>
    </location>
</feature>
<accession>A0A7S4C2A7</accession>
<name>A0A7S4C2A7_CHRCT</name>
<dbReference type="AlphaFoldDB" id="A0A7S4C2A7"/>
<evidence type="ECO:0000256" key="1">
    <source>
        <dbReference type="SAM" id="Phobius"/>
    </source>
</evidence>
<protein>
    <submittedName>
        <fullName evidence="2">Uncharacterized protein</fullName>
    </submittedName>
</protein>